<dbReference type="PROSITE" id="PS51207">
    <property type="entry name" value="PXA"/>
    <property type="match status" value="1"/>
</dbReference>
<feature type="region of interest" description="Disordered" evidence="1">
    <location>
        <begin position="273"/>
        <end position="294"/>
    </location>
</feature>
<dbReference type="GeneTree" id="ENSGT00950000182856"/>
<evidence type="ECO:0000259" key="3">
    <source>
        <dbReference type="PROSITE" id="PS51207"/>
    </source>
</evidence>
<protein>
    <recommendedName>
        <fullName evidence="3">PXA domain-containing protein</fullName>
    </recommendedName>
</protein>
<proteinExistence type="predicted"/>
<keyword evidence="2" id="KW-0812">Transmembrane</keyword>
<evidence type="ECO:0000256" key="1">
    <source>
        <dbReference type="SAM" id="MobiDB-lite"/>
    </source>
</evidence>
<reference evidence="5" key="1">
    <citation type="journal article" date="2002" name="Science">
        <title>The draft genome of Ciona intestinalis: insights into chordate and vertebrate origins.</title>
        <authorList>
            <person name="Dehal P."/>
            <person name="Satou Y."/>
            <person name="Campbell R.K."/>
            <person name="Chapman J."/>
            <person name="Degnan B."/>
            <person name="De Tomaso A."/>
            <person name="Davidson B."/>
            <person name="Di Gregorio A."/>
            <person name="Gelpke M."/>
            <person name="Goodstein D.M."/>
            <person name="Harafuji N."/>
            <person name="Hastings K.E."/>
            <person name="Ho I."/>
            <person name="Hotta K."/>
            <person name="Huang W."/>
            <person name="Kawashima T."/>
            <person name="Lemaire P."/>
            <person name="Martinez D."/>
            <person name="Meinertzhagen I.A."/>
            <person name="Necula S."/>
            <person name="Nonaka M."/>
            <person name="Putnam N."/>
            <person name="Rash S."/>
            <person name="Saiga H."/>
            <person name="Satake M."/>
            <person name="Terry A."/>
            <person name="Yamada L."/>
            <person name="Wang H.G."/>
            <person name="Awazu S."/>
            <person name="Azumi K."/>
            <person name="Boore J."/>
            <person name="Branno M."/>
            <person name="Chin-Bow S."/>
            <person name="DeSantis R."/>
            <person name="Doyle S."/>
            <person name="Francino P."/>
            <person name="Keys D.N."/>
            <person name="Haga S."/>
            <person name="Hayashi H."/>
            <person name="Hino K."/>
            <person name="Imai K.S."/>
            <person name="Inaba K."/>
            <person name="Kano S."/>
            <person name="Kobayashi K."/>
            <person name="Kobayashi M."/>
            <person name="Lee B.I."/>
            <person name="Makabe K.W."/>
            <person name="Manohar C."/>
            <person name="Matassi G."/>
            <person name="Medina M."/>
            <person name="Mochizuki Y."/>
            <person name="Mount S."/>
            <person name="Morishita T."/>
            <person name="Miura S."/>
            <person name="Nakayama A."/>
            <person name="Nishizaka S."/>
            <person name="Nomoto H."/>
            <person name="Ohta F."/>
            <person name="Oishi K."/>
            <person name="Rigoutsos I."/>
            <person name="Sano M."/>
            <person name="Sasaki A."/>
            <person name="Sasakura Y."/>
            <person name="Shoguchi E."/>
            <person name="Shin-i T."/>
            <person name="Spagnuolo A."/>
            <person name="Stainier D."/>
            <person name="Suzuki M.M."/>
            <person name="Tassy O."/>
            <person name="Takatori N."/>
            <person name="Tokuoka M."/>
            <person name="Yagi K."/>
            <person name="Yoshizaki F."/>
            <person name="Wada S."/>
            <person name="Zhang C."/>
            <person name="Hyatt P.D."/>
            <person name="Larimer F."/>
            <person name="Detter C."/>
            <person name="Doggett N."/>
            <person name="Glavina T."/>
            <person name="Hawkins T."/>
            <person name="Richardson P."/>
            <person name="Lucas S."/>
            <person name="Kohara Y."/>
            <person name="Levine M."/>
            <person name="Satoh N."/>
            <person name="Rokhsar D.S."/>
        </authorList>
    </citation>
    <scope>NUCLEOTIDE SEQUENCE [LARGE SCALE GENOMIC DNA]</scope>
</reference>
<evidence type="ECO:0000313" key="5">
    <source>
        <dbReference type="Proteomes" id="UP000008144"/>
    </source>
</evidence>
<dbReference type="PANTHER" id="PTHR22775">
    <property type="entry name" value="SORTING NEXIN"/>
    <property type="match status" value="1"/>
</dbReference>
<accession>F6V326</accession>
<organism evidence="4 5">
    <name type="scientific">Ciona intestinalis</name>
    <name type="common">Transparent sea squirt</name>
    <name type="synonym">Ascidia intestinalis</name>
    <dbReference type="NCBI Taxonomy" id="7719"/>
    <lineage>
        <taxon>Eukaryota</taxon>
        <taxon>Metazoa</taxon>
        <taxon>Chordata</taxon>
        <taxon>Tunicata</taxon>
        <taxon>Ascidiacea</taxon>
        <taxon>Phlebobranchia</taxon>
        <taxon>Cionidae</taxon>
        <taxon>Ciona</taxon>
    </lineage>
</organism>
<dbReference type="Proteomes" id="UP000008144">
    <property type="component" value="Unassembled WGS sequence"/>
</dbReference>
<dbReference type="SMART" id="SM00313">
    <property type="entry name" value="PXA"/>
    <property type="match status" value="1"/>
</dbReference>
<dbReference type="InterPro" id="IPR003114">
    <property type="entry name" value="Phox_assoc"/>
</dbReference>
<dbReference type="PANTHER" id="PTHR22775:SF48">
    <property type="entry name" value="SORTING NEXIN-25"/>
    <property type="match status" value="1"/>
</dbReference>
<name>F6V326_CIOIN</name>
<dbReference type="InParanoid" id="F6V326"/>
<dbReference type="GO" id="GO:0035091">
    <property type="term" value="F:phosphatidylinositol binding"/>
    <property type="evidence" value="ECO:0000318"/>
    <property type="project" value="GO_Central"/>
</dbReference>
<reference evidence="4" key="3">
    <citation type="submission" date="2025-09" db="UniProtKB">
        <authorList>
            <consortium name="Ensembl"/>
        </authorList>
    </citation>
    <scope>IDENTIFICATION</scope>
</reference>
<dbReference type="Ensembl" id="ENSCINT00000024913.2">
    <property type="protein sequence ID" value="ENSCINP00000024667.2"/>
    <property type="gene ID" value="ENSCING00000013433.2"/>
</dbReference>
<keyword evidence="5" id="KW-1185">Reference proteome</keyword>
<evidence type="ECO:0000313" key="4">
    <source>
        <dbReference type="Ensembl" id="ENSCINP00000024667.2"/>
    </source>
</evidence>
<dbReference type="AlphaFoldDB" id="F6V326"/>
<dbReference type="STRING" id="7719.ENSCINP00000024667"/>
<dbReference type="Pfam" id="PF02194">
    <property type="entry name" value="PXA"/>
    <property type="match status" value="1"/>
</dbReference>
<feature type="domain" description="PXA" evidence="3">
    <location>
        <begin position="91"/>
        <end position="271"/>
    </location>
</feature>
<reference evidence="4" key="2">
    <citation type="submission" date="2025-08" db="UniProtKB">
        <authorList>
            <consortium name="Ensembl"/>
        </authorList>
    </citation>
    <scope>IDENTIFICATION</scope>
</reference>
<keyword evidence="2" id="KW-1133">Transmembrane helix</keyword>
<dbReference type="HOGENOM" id="CLU_565695_0_0_1"/>
<keyword evidence="2" id="KW-0472">Membrane</keyword>
<evidence type="ECO:0000256" key="2">
    <source>
        <dbReference type="SAM" id="Phobius"/>
    </source>
</evidence>
<sequence>MMEKSTLSVIAVVFFVVLYQVAVWPLLFTVSVFCVVTSTGLYMLVANGTLLPIEGIIMDLYSKVSGKNLPSQDSKEEVLQENLNDTPSKYDDEITRKLRELTGHIVRDFILDWYNTVSDNVEFVQEAFEVFEHVLTEVRSRVTAINSHTFVRVLLYRLKRHYTCYKQAVDYAQSVNNTDSTRKEQTVVVTYEKLNGHLAMSNLPDTESDHLRSLTAILLKGLLPSDYKLTGTSMYLVRELISSNVMLAVVDMATKPDWINTMIIRVLEDDVEDESGSSTYSSSSESVETLEAEDDTRNCIVLPPTLESSVHEEQPATFQPTEPSVRYSVSMDKNTVEIDLPIHTYTDTDNVNTLEFQSEHLNTMQDDQEGSESIEVDTELVHFSDSGEGRDKNVDKNFNKHTKLPTVASDDFNLPAFPPRRPRYFRHIRIHEAVTVDEAFEGGGRYTLYKITYFAPPHKQINKRRTSNFNLSNSSSNTMEADL</sequence>
<feature type="compositionally biased region" description="Low complexity" evidence="1">
    <location>
        <begin position="276"/>
        <end position="287"/>
    </location>
</feature>
<feature type="transmembrane region" description="Helical" evidence="2">
    <location>
        <begin position="7"/>
        <end position="28"/>
    </location>
</feature>